<evidence type="ECO:0000256" key="20">
    <source>
        <dbReference type="SAM" id="SignalP"/>
    </source>
</evidence>
<feature type="compositionally biased region" description="Basic and acidic residues" evidence="18">
    <location>
        <begin position="2173"/>
        <end position="2191"/>
    </location>
</feature>
<feature type="compositionally biased region" description="Basic and acidic residues" evidence="18">
    <location>
        <begin position="1179"/>
        <end position="1191"/>
    </location>
</feature>
<keyword evidence="8 20" id="KW-0732">Signal</keyword>
<dbReference type="Proteomes" id="UP001187343">
    <property type="component" value="Unassembled WGS sequence"/>
</dbReference>
<evidence type="ECO:0000256" key="14">
    <source>
        <dbReference type="ARBA" id="ARBA00023273"/>
    </source>
</evidence>
<dbReference type="InterPro" id="IPR036364">
    <property type="entry name" value="SEA_dom_sf"/>
</dbReference>
<evidence type="ECO:0000256" key="12">
    <source>
        <dbReference type="ARBA" id="ARBA00023157"/>
    </source>
</evidence>
<feature type="domain" description="SEA" evidence="21">
    <location>
        <begin position="1570"/>
        <end position="1687"/>
    </location>
</feature>
<evidence type="ECO:0000259" key="21">
    <source>
        <dbReference type="PROSITE" id="PS50024"/>
    </source>
</evidence>
<feature type="compositionally biased region" description="Low complexity" evidence="18">
    <location>
        <begin position="1308"/>
        <end position="1319"/>
    </location>
</feature>
<feature type="region of interest" description="Disordered" evidence="18">
    <location>
        <begin position="1486"/>
        <end position="1507"/>
    </location>
</feature>
<proteinExistence type="predicted"/>
<dbReference type="SUPFAM" id="SSF82671">
    <property type="entry name" value="SEA domain"/>
    <property type="match status" value="2"/>
</dbReference>
<evidence type="ECO:0000256" key="1">
    <source>
        <dbReference type="ARBA" id="ARBA00004451"/>
    </source>
</evidence>
<name>A0AA88Q007_9TELE</name>
<feature type="compositionally biased region" description="Low complexity" evidence="18">
    <location>
        <begin position="2207"/>
        <end position="2220"/>
    </location>
</feature>
<evidence type="ECO:0000256" key="13">
    <source>
        <dbReference type="ARBA" id="ARBA00023180"/>
    </source>
</evidence>
<feature type="region of interest" description="Disordered" evidence="18">
    <location>
        <begin position="1079"/>
        <end position="1101"/>
    </location>
</feature>
<keyword evidence="11 19" id="KW-0472">Membrane</keyword>
<dbReference type="FunFam" id="3.30.70.960:FF:000002">
    <property type="entry name" value="Interphotoreceptor matrix proteoglycan 2"/>
    <property type="match status" value="1"/>
</dbReference>
<evidence type="ECO:0000256" key="5">
    <source>
        <dbReference type="ARBA" id="ARBA00022536"/>
    </source>
</evidence>
<keyword evidence="23" id="KW-1185">Reference proteome</keyword>
<dbReference type="GO" id="GO:0007601">
    <property type="term" value="P:visual perception"/>
    <property type="evidence" value="ECO:0007669"/>
    <property type="project" value="InterPro"/>
</dbReference>
<feature type="compositionally biased region" description="Acidic residues" evidence="18">
    <location>
        <begin position="1192"/>
        <end position="1206"/>
    </location>
</feature>
<evidence type="ECO:0000256" key="4">
    <source>
        <dbReference type="ARBA" id="ARBA00022530"/>
    </source>
</evidence>
<dbReference type="GO" id="GO:0033165">
    <property type="term" value="C:interphotoreceptor matrix"/>
    <property type="evidence" value="ECO:0007669"/>
    <property type="project" value="UniProtKB-SubCell"/>
</dbReference>
<feature type="chain" id="PRO_5041694139" description="Interphotoreceptor matrix proteoglycan 2" evidence="20">
    <location>
        <begin position="26"/>
        <end position="2733"/>
    </location>
</feature>
<comment type="subcellular location">
    <subcellularLocation>
        <location evidence="15">Photoreceptor inner segment membrane</location>
        <topology evidence="15">Single-pass type I membrane protein</topology>
    </subcellularLocation>
    <subcellularLocation>
        <location evidence="1">Photoreceptor outer segment membrane</location>
        <topology evidence="1">Single-pass type I membrane protein</topology>
    </subcellularLocation>
    <subcellularLocation>
        <location evidence="2">Secreted</location>
        <location evidence="2">Extracellular space</location>
        <location evidence="2">Extracellular matrix</location>
        <location evidence="2">Interphotoreceptor matrix</location>
    </subcellularLocation>
</comment>
<evidence type="ECO:0000256" key="17">
    <source>
        <dbReference type="ARBA" id="ARBA00080162"/>
    </source>
</evidence>
<keyword evidence="12" id="KW-1015">Disulfide bond</keyword>
<keyword evidence="4" id="KW-0272">Extracellular matrix</keyword>
<feature type="compositionally biased region" description="Polar residues" evidence="18">
    <location>
        <begin position="2221"/>
        <end position="2231"/>
    </location>
</feature>
<dbReference type="Pfam" id="PF01390">
    <property type="entry name" value="SEA"/>
    <property type="match status" value="2"/>
</dbReference>
<sequence>MPDISLKCILWVWVLLLTRYCSINADSETHKDYLPNGYTTVLDASEGLNHSLVPGYVPDEGKTALSRRKRDLLFPSGVKLCSHETVQQAIQNHLNYFHLRVCQETIWEAFKIFWDRLPEKEEYQIWMRKCQNSSVSVFDIGRSFSQSPEHLALISSRVGVASVTSTSAPTSPWQPECRHQTTTTAPTQANVATTQQVSILVPEGVPDSQDITPQIAADPILTATIAADLQMTLGITPEPDLITVFEDLAGMSTSSPIELKSVATGKPISETELEVELDAIEHPVETLNITVQHEEVEIVSESKLITSDRTPEESTSRTYDYEIPTTFEDLLGISITFPTVVTSGPVRTAGVTIQHEANVVSESTLSTNDRTPEEYTSKQYEHDISTTLEDSPEISTNTPTVIISEITEELHSESEPEVGQDVTQGLGKTSSVTIQYEEVDIVSESTSVTTDRALEEHTSKKYEHDIPTTLEDSPGISINTPTVIISEFTEETYSESEPEVGQDAPQDLDKTASVNIQHEEVGIVSESTLLTTDRTLEEHTSKKYEHNIPTTLEDSPGISTNTPTVIISEFTEETYSESEPEVGQDDPQDFGKTASVTIQHEEVGIVSESTLMTTDRTLEEHTSKKYEHKIPTTLEDSPGISTNTPTVIFSEFTEGIYSESEPKVEQVATQGLDKMAGVTIQHEEVGVVSDSTLMTTDRTLEEHTSKKIEHNIPSTLEESLGISTNTPTVIISEFTKETYSESEPKVGQDAPQGLGKTASVTIQHEEVGIVSESTLLTTDRTLEEHTSKKYEHNIPTTLEDSPGISTSTPTVIFNEFTEGIYSESEPEVEQVATQGLDKIAGVTIQHEKVDAISKSTLMTTDRTPEDSTLGKHKYIIPTYFEDSLIITSSELTNEATVKQDVTEGSVETSYVTIPHESTLTTSARNPEDSTSGKYDFPTVFEDSLGISTNNPTEIIRESTQEIISVTNLYMGQGVTEGHVKSVDATPVGSIDLETDLPTSLGDSPAISTNTPAGVTRESIENLISETGVEDGLGVTESPVKSVLVTIQHVDVSEAIVISTDKPPVDTLTEISPVQSVLPEEPVETTTTELREVSPNPPTEVLPKAKADKDVITHVTTVPGILSPTTRVNTSPGVVSTEDGLEDIAIVTLLDKDEEKKAPYTKPTPEVNTGEELPGTMTESTHEVSKETHESLDDSPDAEEDHLGTEEDIITETPEVVEVTAGETTRWTQETTEATESVFTEKDKHVDEDITAIGKPGEMTTEATEVPEIDFEDIGTETVTVLENTPEDLGDVTEAVILEESSQERPVETSTNTTSQTTSGITSKATLDTSFDIDTPENDIVEFVGMEDKVEGTTKTDEGGEETFKEAPMPGLTVTELEKDILTTIINEDIREVTEPSTILEDTHKVAVEITHEVTGAHETKGDFLSKTPEVPTETPKVITEADVITETPPHVISQAPKVISQAPVETSGSEVTSQTPLSISKLSEVPKTAPKTPDIHMVQPEPAENDIPTPILKVEDITVVLNDLSTTIQKTFSTTLQNLPQDISNDILDENSMIGNEIDDIIVRPVRPVGNHTVKLSIKIRDKTYDNALRDKSSYYYQHLSELFIDKIEEVFKRLPGFKKIDVLDFSPQKDIEGGLAVVVHYAVVLEGDIAGISNETMDYINLNSNMVENSFTDPEEQPIVTYTITDFQNYINEVFQQHNFIRNTTLEVDPESLQLENVETLLPSKPTSRPLDSSDMMDNVLASEKPPDVPRQELSNNDIFIDDFHDEVYTIDPWMDGQSEDKNANDVIIFEESPALSPEDVSLKNFDIEFTSKFETTSSAPASGTENDGILEEEGFLQTATTVSPITGTINEDALFTESPHKLEETPVSPVEPPDVELTIQSDLIDLGSGSGFSGDHLGPDIWPWESETPEVVTNQVHQPQEDQESIVEQLEPPHQDLIPEEPFLDRVLVTQDIRTNPHYTTTDQAPVFWTMETLTVELSMQTQVAPEEYDDYFSDESTTMVTHVTSPPLLHVYTSAEIQNVDASQSPDTKSSPADKDYTERLVTPTVIPPSTTSSTEHKQSQETLASTMKPNEMPSTTQSPVMLEIDTVSVEGLTTYLEAVENSVTEGITELPALWPEVDGSDEKVKILDEKMEGIKLTPTERPVTELSEEDLAGDEILVATRSPTTTATEESKVEDHSASLSPEKDSPFTRISHSSIDEEEPLPESTTEPLPTQSSTHSVSQEMTPETPTDVIHTYIATVAKEPVLSENAEDKDPTIIFQSTTISHPDVSEHLETLSSTTAPSFYQPTFKTINQIISDDSVQEHTVGSSPDITGLTLPTKPVNSDSTTMKVPVPVNPNITEFDVSFDIFPFNGPNHDEDDGSGFARGTDLASIALPASPGRALIVFFSLRVTNMMFSEDLFNKSSTEYKALEQQFTELLVPYLQSNLSNFQNLEILNFRNGSIVVNSRMKFGKPVPHGVTTAVYLILEDFCNTAYQTMNLAIDKYSLDVESGDRADPCKFQACNEFSKCLVNRWSGEAECVCNAGYFSVDGLPCQSICDIQEDFCQNDGKCDIIPGKGAICRCRVGENWWYRGEHCEEYVSEPLVVGIAIASVAGFLLVASGVIFFLARTLRDQYDADDSEDPLRYSENVPSLERATKYNPMFESEATTGYNQYYRRYPDKPAYSTGSAEASTDFSSEEIRHIYENSELTKEEIQDRIRIIELYAKDRQFADFVRQHQVALDARRESSSN</sequence>
<keyword evidence="5" id="KW-0245">EGF-like domain</keyword>
<evidence type="ECO:0000256" key="11">
    <source>
        <dbReference type="ARBA" id="ARBA00023136"/>
    </source>
</evidence>
<evidence type="ECO:0000256" key="8">
    <source>
        <dbReference type="ARBA" id="ARBA00022729"/>
    </source>
</evidence>
<keyword evidence="6" id="KW-0358">Heparin-binding</keyword>
<feature type="region of interest" description="Disordered" evidence="18">
    <location>
        <begin position="2307"/>
        <end position="2332"/>
    </location>
</feature>
<dbReference type="PROSITE" id="PS50024">
    <property type="entry name" value="SEA"/>
    <property type="match status" value="2"/>
</dbReference>
<dbReference type="Gene3D" id="3.30.70.960">
    <property type="entry name" value="SEA domain"/>
    <property type="match status" value="1"/>
</dbReference>
<dbReference type="GO" id="GO:0005540">
    <property type="term" value="F:hyaluronic acid binding"/>
    <property type="evidence" value="ECO:0007669"/>
    <property type="project" value="TreeGrafter"/>
</dbReference>
<evidence type="ECO:0000313" key="22">
    <source>
        <dbReference type="EMBL" id="KAK2907141.1"/>
    </source>
</evidence>
<keyword evidence="10 19" id="KW-1133">Transmembrane helix</keyword>
<evidence type="ECO:0000313" key="23">
    <source>
        <dbReference type="Proteomes" id="UP001187343"/>
    </source>
</evidence>
<dbReference type="GO" id="GO:0008201">
    <property type="term" value="F:heparin binding"/>
    <property type="evidence" value="ECO:0007669"/>
    <property type="project" value="UniProtKB-KW"/>
</dbReference>
<gene>
    <name evidence="22" type="ORF">Q8A67_006126</name>
</gene>
<keyword evidence="9" id="KW-0677">Repeat</keyword>
<evidence type="ECO:0000256" key="15">
    <source>
        <dbReference type="ARBA" id="ARBA00060509"/>
    </source>
</evidence>
<organism evidence="22 23">
    <name type="scientific">Cirrhinus molitorella</name>
    <name type="common">mud carp</name>
    <dbReference type="NCBI Taxonomy" id="172907"/>
    <lineage>
        <taxon>Eukaryota</taxon>
        <taxon>Metazoa</taxon>
        <taxon>Chordata</taxon>
        <taxon>Craniata</taxon>
        <taxon>Vertebrata</taxon>
        <taxon>Euteleostomi</taxon>
        <taxon>Actinopterygii</taxon>
        <taxon>Neopterygii</taxon>
        <taxon>Teleostei</taxon>
        <taxon>Ostariophysi</taxon>
        <taxon>Cypriniformes</taxon>
        <taxon>Cyprinidae</taxon>
        <taxon>Labeoninae</taxon>
        <taxon>Labeonini</taxon>
        <taxon>Cirrhinus</taxon>
    </lineage>
</organism>
<feature type="region of interest" description="Disordered" evidence="18">
    <location>
        <begin position="1155"/>
        <end position="1206"/>
    </location>
</feature>
<accession>A0AA88Q007</accession>
<keyword evidence="7 19" id="KW-0812">Transmembrane</keyword>
<evidence type="ECO:0000256" key="7">
    <source>
        <dbReference type="ARBA" id="ARBA00022692"/>
    </source>
</evidence>
<dbReference type="EMBL" id="JAUYZG010000005">
    <property type="protein sequence ID" value="KAK2907141.1"/>
    <property type="molecule type" value="Genomic_DNA"/>
</dbReference>
<reference evidence="22" key="1">
    <citation type="submission" date="2023-08" db="EMBL/GenBank/DDBJ databases">
        <title>Chromosome-level Genome Assembly of mud carp (Cirrhinus molitorella).</title>
        <authorList>
            <person name="Liu H."/>
        </authorList>
    </citation>
    <scope>NUCLEOTIDE SEQUENCE</scope>
    <source>
        <strain evidence="22">Prfri</strain>
        <tissue evidence="22">Muscle</tissue>
    </source>
</reference>
<feature type="region of interest" description="Disordered" evidence="18">
    <location>
        <begin position="2154"/>
        <end position="2231"/>
    </location>
</feature>
<feature type="domain" description="SEA" evidence="21">
    <location>
        <begin position="2384"/>
        <end position="2497"/>
    </location>
</feature>
<dbReference type="SMART" id="SM00200">
    <property type="entry name" value="SEA"/>
    <property type="match status" value="2"/>
</dbReference>
<evidence type="ECO:0000256" key="2">
    <source>
        <dbReference type="ARBA" id="ARBA00004593"/>
    </source>
</evidence>
<evidence type="ECO:0000256" key="18">
    <source>
        <dbReference type="SAM" id="MobiDB-lite"/>
    </source>
</evidence>
<dbReference type="InterPro" id="IPR039861">
    <property type="entry name" value="IMPG"/>
</dbReference>
<feature type="region of interest" description="Disordered" evidence="18">
    <location>
        <begin position="165"/>
        <end position="185"/>
    </location>
</feature>
<feature type="compositionally biased region" description="Low complexity" evidence="18">
    <location>
        <begin position="2048"/>
        <end position="2057"/>
    </location>
</feature>
<feature type="region of interest" description="Disordered" evidence="18">
    <location>
        <begin position="2048"/>
        <end position="2080"/>
    </location>
</feature>
<evidence type="ECO:0000256" key="19">
    <source>
        <dbReference type="SAM" id="Phobius"/>
    </source>
</evidence>
<protein>
    <recommendedName>
        <fullName evidence="16">Interphotoreceptor matrix proteoglycan 2</fullName>
    </recommendedName>
    <alternativeName>
        <fullName evidence="17">Sialoprotein associated with cones and rods proteoglycan</fullName>
    </alternativeName>
</protein>
<feature type="signal peptide" evidence="20">
    <location>
        <begin position="1"/>
        <end position="25"/>
    </location>
</feature>
<evidence type="ECO:0000256" key="3">
    <source>
        <dbReference type="ARBA" id="ARBA00022525"/>
    </source>
</evidence>
<evidence type="ECO:0000256" key="16">
    <source>
        <dbReference type="ARBA" id="ARBA00074164"/>
    </source>
</evidence>
<keyword evidence="14" id="KW-0966">Cell projection</keyword>
<evidence type="ECO:0000256" key="6">
    <source>
        <dbReference type="ARBA" id="ARBA00022674"/>
    </source>
</evidence>
<keyword evidence="13" id="KW-0325">Glycoprotein</keyword>
<dbReference type="PANTHER" id="PTHR12199:SF4">
    <property type="entry name" value="INTERPHOTORECEPTOR MATRIX PROTEOGLYCAN 2"/>
    <property type="match status" value="1"/>
</dbReference>
<comment type="caution">
    <text evidence="22">The sequence shown here is derived from an EMBL/GenBank/DDBJ whole genome shotgun (WGS) entry which is preliminary data.</text>
</comment>
<keyword evidence="3" id="KW-0964">Secreted</keyword>
<dbReference type="PANTHER" id="PTHR12199">
    <property type="entry name" value="INTERPHOTORECEPTOR MATRIX PROTEOGLYCAN"/>
    <property type="match status" value="1"/>
</dbReference>
<feature type="region of interest" description="Disordered" evidence="18">
    <location>
        <begin position="1298"/>
        <end position="1319"/>
    </location>
</feature>
<dbReference type="InterPro" id="IPR000082">
    <property type="entry name" value="SEA_dom"/>
</dbReference>
<evidence type="ECO:0000256" key="10">
    <source>
        <dbReference type="ARBA" id="ARBA00022989"/>
    </source>
</evidence>
<feature type="transmembrane region" description="Helical" evidence="19">
    <location>
        <begin position="2587"/>
        <end position="2611"/>
    </location>
</feature>
<evidence type="ECO:0000256" key="9">
    <source>
        <dbReference type="ARBA" id="ARBA00022737"/>
    </source>
</evidence>
<feature type="compositionally biased region" description="Polar residues" evidence="18">
    <location>
        <begin position="2064"/>
        <end position="2080"/>
    </location>
</feature>